<proteinExistence type="predicted"/>
<keyword evidence="3" id="KW-1185">Reference proteome</keyword>
<reference evidence="2 3" key="1">
    <citation type="submission" date="2021-10" db="EMBL/GenBank/DDBJ databases">
        <title>Anaerobic single-cell dispensing facilitates the cultivation of human gut bacteria.</title>
        <authorList>
            <person name="Afrizal A."/>
        </authorList>
    </citation>
    <scope>NUCLEOTIDE SEQUENCE [LARGE SCALE GENOMIC DNA]</scope>
    <source>
        <strain evidence="2 3">CLA-AA-H244</strain>
    </source>
</reference>
<accession>A0AAE3DMV1</accession>
<evidence type="ECO:0000313" key="2">
    <source>
        <dbReference type="EMBL" id="MCC2167912.1"/>
    </source>
</evidence>
<sequence length="205" mass="23816">MSFFDEIKTEIQTEQNQKSNLAEQASAAQASQAASEPAPTAPVLPERMSEFVQEELKTLQGIIRQDARSGKYQTVGGKHLFDGTRLWHEGDYRQGTALLANFYPFLSRDRMQEKEILTQSKRLFFGYRYEVRYTLSKDGAFYFNYFREEMKKQGFVISDLSVSLKDGSFAPLPFTTSGTVRYDFELEHYLSDYPKLYYTWHLEVV</sequence>
<organism evidence="2 3">
    <name type="scientific">Gallintestinimicrobium propionicum</name>
    <dbReference type="NCBI Taxonomy" id="2981770"/>
    <lineage>
        <taxon>Bacteria</taxon>
        <taxon>Bacillati</taxon>
        <taxon>Bacillota</taxon>
        <taxon>Clostridia</taxon>
        <taxon>Lachnospirales</taxon>
        <taxon>Lachnospiraceae</taxon>
        <taxon>Gallintestinimicrobium</taxon>
    </lineage>
</organism>
<comment type="caution">
    <text evidence="2">The sequence shown here is derived from an EMBL/GenBank/DDBJ whole genome shotgun (WGS) entry which is preliminary data.</text>
</comment>
<evidence type="ECO:0000313" key="3">
    <source>
        <dbReference type="Proteomes" id="UP001199355"/>
    </source>
</evidence>
<dbReference type="EMBL" id="JAJEQF010000022">
    <property type="protein sequence ID" value="MCC2167912.1"/>
    <property type="molecule type" value="Genomic_DNA"/>
</dbReference>
<dbReference type="Proteomes" id="UP001199355">
    <property type="component" value="Unassembled WGS sequence"/>
</dbReference>
<evidence type="ECO:0000256" key="1">
    <source>
        <dbReference type="SAM" id="MobiDB-lite"/>
    </source>
</evidence>
<feature type="compositionally biased region" description="Low complexity" evidence="1">
    <location>
        <begin position="22"/>
        <end position="38"/>
    </location>
</feature>
<gene>
    <name evidence="2" type="ORF">LKD45_09440</name>
</gene>
<feature type="compositionally biased region" description="Polar residues" evidence="1">
    <location>
        <begin position="12"/>
        <end position="21"/>
    </location>
</feature>
<dbReference type="AlphaFoldDB" id="A0AAE3DMV1"/>
<name>A0AAE3DMV1_9FIRM</name>
<dbReference type="RefSeq" id="WP_118497248.1">
    <property type="nucleotide sequence ID" value="NZ_JAJEQF010000022.1"/>
</dbReference>
<protein>
    <submittedName>
        <fullName evidence="2">Uncharacterized protein</fullName>
    </submittedName>
</protein>
<feature type="region of interest" description="Disordered" evidence="1">
    <location>
        <begin position="1"/>
        <end position="41"/>
    </location>
</feature>
<feature type="compositionally biased region" description="Basic and acidic residues" evidence="1">
    <location>
        <begin position="1"/>
        <end position="11"/>
    </location>
</feature>